<keyword evidence="1" id="KW-0677">Repeat</keyword>
<dbReference type="Pfam" id="PF00564">
    <property type="entry name" value="PB1"/>
    <property type="match status" value="1"/>
</dbReference>
<dbReference type="SUPFAM" id="SSF54277">
    <property type="entry name" value="CAD &amp; PB1 domains"/>
    <property type="match status" value="1"/>
</dbReference>
<feature type="compositionally biased region" description="Basic residues" evidence="3">
    <location>
        <begin position="69"/>
        <end position="80"/>
    </location>
</feature>
<feature type="domain" description="CBS" evidence="5">
    <location>
        <begin position="263"/>
        <end position="319"/>
    </location>
</feature>
<dbReference type="PANTHER" id="PTHR48108">
    <property type="entry name" value="CBS DOMAIN-CONTAINING PROTEIN CBSX2, CHLOROPLASTIC"/>
    <property type="match status" value="1"/>
</dbReference>
<proteinExistence type="predicted"/>
<feature type="domain" description="CBS" evidence="5">
    <location>
        <begin position="328"/>
        <end position="385"/>
    </location>
</feature>
<feature type="compositionally biased region" description="Polar residues" evidence="3">
    <location>
        <begin position="26"/>
        <end position="45"/>
    </location>
</feature>
<feature type="compositionally biased region" description="Low complexity" evidence="3">
    <location>
        <begin position="16"/>
        <end position="25"/>
    </location>
</feature>
<dbReference type="VEuPathDB" id="FungiDB:TRICI_002083"/>
<comment type="caution">
    <text evidence="6">The sequence shown here is derived from an EMBL/GenBank/DDBJ whole genome shotgun (WGS) entry which is preliminary data.</text>
</comment>
<feature type="compositionally biased region" description="Polar residues" evidence="3">
    <location>
        <begin position="451"/>
        <end position="471"/>
    </location>
</feature>
<evidence type="ECO:0000256" key="1">
    <source>
        <dbReference type="ARBA" id="ARBA00022737"/>
    </source>
</evidence>
<dbReference type="PANTHER" id="PTHR48108:SF26">
    <property type="entry name" value="CBS DOMAIN-CONTAINING PROTEIN DDB_G0289609"/>
    <property type="match status" value="1"/>
</dbReference>
<feature type="compositionally biased region" description="Polar residues" evidence="3">
    <location>
        <begin position="412"/>
        <end position="423"/>
    </location>
</feature>
<feature type="domain" description="CBS" evidence="5">
    <location>
        <begin position="157"/>
        <end position="213"/>
    </location>
</feature>
<evidence type="ECO:0000256" key="4">
    <source>
        <dbReference type="SAM" id="Phobius"/>
    </source>
</evidence>
<dbReference type="SMART" id="SM00116">
    <property type="entry name" value="CBS"/>
    <property type="match status" value="4"/>
</dbReference>
<accession>A0A642V7Y8</accession>
<evidence type="ECO:0000256" key="2">
    <source>
        <dbReference type="PROSITE-ProRule" id="PRU00703"/>
    </source>
</evidence>
<dbReference type="OrthoDB" id="418595at2759"/>
<feature type="transmembrane region" description="Helical" evidence="4">
    <location>
        <begin position="634"/>
        <end position="653"/>
    </location>
</feature>
<dbReference type="InterPro" id="IPR000270">
    <property type="entry name" value="PB1_dom"/>
</dbReference>
<dbReference type="CDD" id="cd17782">
    <property type="entry name" value="CBS_pair_MUG70_2"/>
    <property type="match status" value="1"/>
</dbReference>
<keyword evidence="4" id="KW-0812">Transmembrane</keyword>
<dbReference type="Gene3D" id="3.10.580.10">
    <property type="entry name" value="CBS-domain"/>
    <property type="match status" value="2"/>
</dbReference>
<dbReference type="SUPFAM" id="SSF54631">
    <property type="entry name" value="CBS-domain pair"/>
    <property type="match status" value="2"/>
</dbReference>
<keyword evidence="2" id="KW-0129">CBS domain</keyword>
<keyword evidence="4" id="KW-1133">Transmembrane helix</keyword>
<dbReference type="PROSITE" id="PS51371">
    <property type="entry name" value="CBS"/>
    <property type="match status" value="4"/>
</dbReference>
<keyword evidence="4" id="KW-0472">Membrane</keyword>
<name>A0A642V7Y8_9ASCO</name>
<dbReference type="InterPro" id="IPR051462">
    <property type="entry name" value="CBS_domain-containing"/>
</dbReference>
<feature type="region of interest" description="Disordered" evidence="3">
    <location>
        <begin position="407"/>
        <end position="486"/>
    </location>
</feature>
<dbReference type="AlphaFoldDB" id="A0A642V7Y8"/>
<dbReference type="EMBL" id="SWFS01000143">
    <property type="protein sequence ID" value="KAA8915767.1"/>
    <property type="molecule type" value="Genomic_DNA"/>
</dbReference>
<evidence type="ECO:0000313" key="6">
    <source>
        <dbReference type="EMBL" id="KAA8915767.1"/>
    </source>
</evidence>
<feature type="compositionally biased region" description="Basic and acidic residues" evidence="3">
    <location>
        <begin position="46"/>
        <end position="68"/>
    </location>
</feature>
<sequence length="657" mass="71316">MSVSARKKRGGANTPSSSVAGSSASNPLGSPSTGEQHTPTTSSVTDGRRRQQKRDEQIRKKLESELSKRRNQVGKTKQMRRPPPGTVLSLRPSPPLTMKYTTTIHEAAQFMSAKRENCVLVLDDDESICGVFTAKDLAFKIVGSGLDSKSMTIQDIMTPNPICARTDTNATDALNLMVSKGFRHLPVMDENQNVAGVLDVTKCFFEAMQKLERAYESSRKLYDALEGVQSELGSSQPAQIISYVEALKQQTEGPDLSTVLGDSSSSPVFVDVRTPVAEAAALMKEYRTTAVLVTDKDSITGIFTSKDVVLRVIAAGLDPKVCSVVRVMTPQPDFAPQTMSIQSALRKMHDGHYLNLPVMGDNNEVVGIVDVLKLTYATLEQIEAMGPGENGEGPAWNKFWLSLDADSESVHSDSQANNTNPNRPGTPLSERRSHVPDLDMPSSPPEVSPQELAQFNVQGDLSPNDSVSRQGQYPPAQTGGGNASEIMLGNNEPVLTFAFKFKSPTGRVHRITVSTETGLQEFRQNILEKLIPSELETLGGAGLVEEEKLVEQGFAVSYIDDEGDAVAITTAQDIVDAIKISKQCGLAKADLFVHHPDEQIEKKPSPKEIAEQQEEERKALAKEQEYIPGIPNDLLLPAAVTALAASIIIAFTFKGRK</sequence>
<evidence type="ECO:0000313" key="7">
    <source>
        <dbReference type="Proteomes" id="UP000761534"/>
    </source>
</evidence>
<keyword evidence="7" id="KW-1185">Reference proteome</keyword>
<protein>
    <recommendedName>
        <fullName evidence="5">CBS domain-containing protein</fullName>
    </recommendedName>
</protein>
<feature type="region of interest" description="Disordered" evidence="3">
    <location>
        <begin position="1"/>
        <end position="94"/>
    </location>
</feature>
<dbReference type="InterPro" id="IPR000644">
    <property type="entry name" value="CBS_dom"/>
</dbReference>
<dbReference type="SMART" id="SM00666">
    <property type="entry name" value="PB1"/>
    <property type="match status" value="1"/>
</dbReference>
<dbReference type="Pfam" id="PF00571">
    <property type="entry name" value="CBS"/>
    <property type="match status" value="4"/>
</dbReference>
<gene>
    <name evidence="6" type="ORF">TRICI_002083</name>
</gene>
<evidence type="ECO:0000256" key="3">
    <source>
        <dbReference type="SAM" id="MobiDB-lite"/>
    </source>
</evidence>
<organism evidence="6 7">
    <name type="scientific">Trichomonascus ciferrii</name>
    <dbReference type="NCBI Taxonomy" id="44093"/>
    <lineage>
        <taxon>Eukaryota</taxon>
        <taxon>Fungi</taxon>
        <taxon>Dikarya</taxon>
        <taxon>Ascomycota</taxon>
        <taxon>Saccharomycotina</taxon>
        <taxon>Dipodascomycetes</taxon>
        <taxon>Dipodascales</taxon>
        <taxon>Trichomonascaceae</taxon>
        <taxon>Trichomonascus</taxon>
        <taxon>Trichomonascus ciferrii complex</taxon>
    </lineage>
</organism>
<dbReference type="InterPro" id="IPR046342">
    <property type="entry name" value="CBS_dom_sf"/>
</dbReference>
<dbReference type="CDD" id="cd17781">
    <property type="entry name" value="CBS_pair_MUG70_1"/>
    <property type="match status" value="1"/>
</dbReference>
<feature type="domain" description="CBS" evidence="5">
    <location>
        <begin position="90"/>
        <end position="148"/>
    </location>
</feature>
<reference evidence="6" key="1">
    <citation type="journal article" date="2019" name="G3 (Bethesda)">
        <title>Genome Assemblies of Two Rare Opportunistic Yeast Pathogens: Diutina rugosa (syn. Candida rugosa) and Trichomonascus ciferrii (syn. Candida ciferrii).</title>
        <authorList>
            <person name="Mixao V."/>
            <person name="Saus E."/>
            <person name="Hansen A.P."/>
            <person name="Lass-Florl C."/>
            <person name="Gabaldon T."/>
        </authorList>
    </citation>
    <scope>NUCLEOTIDE SEQUENCE</scope>
    <source>
        <strain evidence="6">CBS 4856</strain>
    </source>
</reference>
<feature type="compositionally biased region" description="Basic residues" evidence="3">
    <location>
        <begin position="1"/>
        <end position="10"/>
    </location>
</feature>
<evidence type="ECO:0000259" key="5">
    <source>
        <dbReference type="PROSITE" id="PS51371"/>
    </source>
</evidence>
<dbReference type="Proteomes" id="UP000761534">
    <property type="component" value="Unassembled WGS sequence"/>
</dbReference>